<keyword evidence="5" id="KW-1185">Reference proteome</keyword>
<organism evidence="4 5">
    <name type="scientific">Ferrimonas pelagia</name>
    <dbReference type="NCBI Taxonomy" id="1177826"/>
    <lineage>
        <taxon>Bacteria</taxon>
        <taxon>Pseudomonadati</taxon>
        <taxon>Pseudomonadota</taxon>
        <taxon>Gammaproteobacteria</taxon>
        <taxon>Alteromonadales</taxon>
        <taxon>Ferrimonadaceae</taxon>
        <taxon>Ferrimonas</taxon>
    </lineage>
</organism>
<gene>
    <name evidence="4" type="ORF">GCM10023333_13300</name>
</gene>
<accession>A0ABP9EJ11</accession>
<dbReference type="InterPro" id="IPR001537">
    <property type="entry name" value="SpoU_MeTrfase"/>
</dbReference>
<feature type="domain" description="tRNA/rRNA methyltransferase SpoU type" evidence="3">
    <location>
        <begin position="5"/>
        <end position="125"/>
    </location>
</feature>
<dbReference type="EMBL" id="BAABJZ010000016">
    <property type="protein sequence ID" value="GAA4880408.1"/>
    <property type="molecule type" value="Genomic_DNA"/>
</dbReference>
<dbReference type="Pfam" id="PF00588">
    <property type="entry name" value="SpoU_methylase"/>
    <property type="match status" value="1"/>
</dbReference>
<dbReference type="RefSeq" id="WP_345334567.1">
    <property type="nucleotide sequence ID" value="NZ_BAABJZ010000016.1"/>
</dbReference>
<comment type="caution">
    <text evidence="4">The sequence shown here is derived from an EMBL/GenBank/DDBJ whole genome shotgun (WGS) entry which is preliminary data.</text>
</comment>
<name>A0ABP9EJ11_9GAMM</name>
<evidence type="ECO:0000256" key="2">
    <source>
        <dbReference type="ARBA" id="ARBA00022679"/>
    </source>
</evidence>
<keyword evidence="1" id="KW-0489">Methyltransferase</keyword>
<dbReference type="Proteomes" id="UP001499988">
    <property type="component" value="Unassembled WGS sequence"/>
</dbReference>
<proteinExistence type="predicted"/>
<protein>
    <recommendedName>
        <fullName evidence="3">tRNA/rRNA methyltransferase SpoU type domain-containing protein</fullName>
    </recommendedName>
</protein>
<dbReference type="SUPFAM" id="SSF75217">
    <property type="entry name" value="alpha/beta knot"/>
    <property type="match status" value="1"/>
</dbReference>
<dbReference type="InterPro" id="IPR029026">
    <property type="entry name" value="tRNA_m1G_MTases_N"/>
</dbReference>
<evidence type="ECO:0000313" key="5">
    <source>
        <dbReference type="Proteomes" id="UP001499988"/>
    </source>
</evidence>
<dbReference type="Gene3D" id="3.40.1280.10">
    <property type="match status" value="1"/>
</dbReference>
<evidence type="ECO:0000259" key="3">
    <source>
        <dbReference type="Pfam" id="PF00588"/>
    </source>
</evidence>
<evidence type="ECO:0000256" key="1">
    <source>
        <dbReference type="ARBA" id="ARBA00022603"/>
    </source>
</evidence>
<reference evidence="5" key="1">
    <citation type="journal article" date="2019" name="Int. J. Syst. Evol. Microbiol.">
        <title>The Global Catalogue of Microorganisms (GCM) 10K type strain sequencing project: providing services to taxonomists for standard genome sequencing and annotation.</title>
        <authorList>
            <consortium name="The Broad Institute Genomics Platform"/>
            <consortium name="The Broad Institute Genome Sequencing Center for Infectious Disease"/>
            <person name="Wu L."/>
            <person name="Ma J."/>
        </authorList>
    </citation>
    <scope>NUCLEOTIDE SEQUENCE [LARGE SCALE GENOMIC DNA]</scope>
    <source>
        <strain evidence="5">JCM 18401</strain>
    </source>
</reference>
<dbReference type="InterPro" id="IPR029028">
    <property type="entry name" value="Alpha/beta_knot_MTases"/>
</dbReference>
<evidence type="ECO:0000313" key="4">
    <source>
        <dbReference type="EMBL" id="GAA4880408.1"/>
    </source>
</evidence>
<keyword evidence="2" id="KW-0808">Transferase</keyword>
<sequence>MVTNFALLNPRSRENIATLLRCAQNFGVASVAVIGGAIRDKYKGNIHKFSHQMDTQDGLSHVAVYYFETLADYLKHLPAQTTLNVVETVAEAALLESFVHAQNASYLLGPELSGFTSAELAQIERHFAQLHDEIPTEHLASTRKTAHLRYLKIDTPASLNVAVCGAIVMYDRHAKAQGGR</sequence>